<dbReference type="Gene3D" id="1.10.510.10">
    <property type="entry name" value="Transferase(Phosphotransferase) domain 1"/>
    <property type="match status" value="1"/>
</dbReference>
<dbReference type="GeneID" id="43581843"/>
<dbReference type="Gene3D" id="3.30.200.20">
    <property type="entry name" value="Phosphorylase Kinase, domain 1"/>
    <property type="match status" value="1"/>
</dbReference>
<proteinExistence type="inferred from homology"/>
<dbReference type="InterPro" id="IPR008271">
    <property type="entry name" value="Ser/Thr_kinase_AS"/>
</dbReference>
<keyword evidence="17" id="KW-1185">Reference proteome</keyword>
<dbReference type="EMBL" id="CABVLU010000002">
    <property type="protein sequence ID" value="VVT51223.1"/>
    <property type="molecule type" value="Genomic_DNA"/>
</dbReference>
<dbReference type="SMART" id="SM00220">
    <property type="entry name" value="S_TKc"/>
    <property type="match status" value="1"/>
</dbReference>
<dbReference type="EC" id="2.7.11.17" evidence="2"/>
<dbReference type="FunFam" id="3.30.200.20:FF:000278">
    <property type="entry name" value="Calcium/calmodulin-dependent protein kinase II"/>
    <property type="match status" value="1"/>
</dbReference>
<dbReference type="PANTHER" id="PTHR24347">
    <property type="entry name" value="SERINE/THREONINE-PROTEIN KINASE"/>
    <property type="match status" value="1"/>
</dbReference>
<dbReference type="FunFam" id="1.10.510.10:FF:000449">
    <property type="entry name" value="Calcium/calmodulin-dependent protein kinase"/>
    <property type="match status" value="1"/>
</dbReference>
<evidence type="ECO:0000313" key="17">
    <source>
        <dbReference type="Proteomes" id="UP000398389"/>
    </source>
</evidence>
<dbReference type="SUPFAM" id="SSF56112">
    <property type="entry name" value="Protein kinase-like (PK-like)"/>
    <property type="match status" value="1"/>
</dbReference>
<dbReference type="PROSITE" id="PS50011">
    <property type="entry name" value="PROTEIN_KINASE_DOM"/>
    <property type="match status" value="1"/>
</dbReference>
<sequence>MAFGSSLLSRVSQPASYKLKSEYKFEQTLGAGTFGEVKKALHIPTGEYVAVKIILKKGLQGNDQMVQDELKMLQMMNHPHIVHFKAWFESREKYYIVTELATGGELFDRICELGKFTERDAVATMRQILEAIEYLHFRDVVHRDLKPENLLYLTRDKNSPLVLADFGIAKKLESPNEQLTSRAGSFGYAAPEVLKCTGHGKPCDIWSLGVITYTILSGYSPFRSETIEDFIDEVDDAHFLVFHERYWKCISDQAKDFISKMLNTNPSKRPTIQELRLHPWISDSAVSNATHDLLPNIRPGFNARQKLRKGIEAIRLRNKLAAVVDSVDSDDEDDSVEGHGSSSLSKSSSRSSEASVASVSAGLGGVSLGPKITLSSTVTSTGSGSSTTSSSAGLSSFQAIVSAAIRSKDIIEADDKARETEGQK</sequence>
<keyword evidence="5" id="KW-0808">Transferase</keyword>
<dbReference type="OrthoDB" id="40902at2759"/>
<evidence type="ECO:0000256" key="6">
    <source>
        <dbReference type="ARBA" id="ARBA00022741"/>
    </source>
</evidence>
<feature type="binding site" evidence="12">
    <location>
        <position position="56"/>
    </location>
    <ligand>
        <name>ATP</name>
        <dbReference type="ChEBI" id="CHEBI:30616"/>
    </ligand>
</feature>
<dbReference type="GO" id="GO:0004683">
    <property type="term" value="F:calcium/calmodulin-dependent protein kinase activity"/>
    <property type="evidence" value="ECO:0007669"/>
    <property type="project" value="UniProtKB-EC"/>
</dbReference>
<comment type="catalytic activity">
    <reaction evidence="10">
        <text>L-threonyl-[protein] + ATP = O-phospho-L-threonyl-[protein] + ADP + H(+)</text>
        <dbReference type="Rhea" id="RHEA:46608"/>
        <dbReference type="Rhea" id="RHEA-COMP:11060"/>
        <dbReference type="Rhea" id="RHEA-COMP:11605"/>
        <dbReference type="ChEBI" id="CHEBI:15378"/>
        <dbReference type="ChEBI" id="CHEBI:30013"/>
        <dbReference type="ChEBI" id="CHEBI:30616"/>
        <dbReference type="ChEBI" id="CHEBI:61977"/>
        <dbReference type="ChEBI" id="CHEBI:456216"/>
        <dbReference type="EC" id="2.7.11.17"/>
    </reaction>
</comment>
<accession>A0A5E8BR74</accession>
<keyword evidence="3 13" id="KW-0723">Serine/threonine-protein kinase</keyword>
<feature type="region of interest" description="Disordered" evidence="14">
    <location>
        <begin position="327"/>
        <end position="351"/>
    </location>
</feature>
<evidence type="ECO:0000256" key="13">
    <source>
        <dbReference type="RuleBase" id="RU000304"/>
    </source>
</evidence>
<dbReference type="PROSITE" id="PS00108">
    <property type="entry name" value="PROTEIN_KINASE_ST"/>
    <property type="match status" value="1"/>
</dbReference>
<dbReference type="AlphaFoldDB" id="A0A5E8BR74"/>
<evidence type="ECO:0000256" key="11">
    <source>
        <dbReference type="ARBA" id="ARBA00047430"/>
    </source>
</evidence>
<dbReference type="PROSITE" id="PS00107">
    <property type="entry name" value="PROTEIN_KINASE_ATP"/>
    <property type="match status" value="1"/>
</dbReference>
<evidence type="ECO:0000256" key="7">
    <source>
        <dbReference type="ARBA" id="ARBA00022777"/>
    </source>
</evidence>
<organism evidence="16 17">
    <name type="scientific">Magnusiomyces paraingens</name>
    <dbReference type="NCBI Taxonomy" id="2606893"/>
    <lineage>
        <taxon>Eukaryota</taxon>
        <taxon>Fungi</taxon>
        <taxon>Dikarya</taxon>
        <taxon>Ascomycota</taxon>
        <taxon>Saccharomycotina</taxon>
        <taxon>Dipodascomycetes</taxon>
        <taxon>Dipodascales</taxon>
        <taxon>Dipodascaceae</taxon>
        <taxon>Magnusiomyces</taxon>
    </lineage>
</organism>
<keyword evidence="4" id="KW-0597">Phosphoprotein</keyword>
<dbReference type="Proteomes" id="UP000398389">
    <property type="component" value="Unassembled WGS sequence"/>
</dbReference>
<keyword evidence="7" id="KW-0418">Kinase</keyword>
<reference evidence="16 17" key="1">
    <citation type="submission" date="2019-09" db="EMBL/GenBank/DDBJ databases">
        <authorList>
            <person name="Brejova B."/>
        </authorList>
    </citation>
    <scope>NUCLEOTIDE SEQUENCE [LARGE SCALE GENOMIC DNA]</scope>
</reference>
<evidence type="ECO:0000256" key="8">
    <source>
        <dbReference type="ARBA" id="ARBA00022840"/>
    </source>
</evidence>
<protein>
    <recommendedName>
        <fullName evidence="2">calcium/calmodulin-dependent protein kinase</fullName>
        <ecNumber evidence="2">2.7.11.17</ecNumber>
    </recommendedName>
</protein>
<dbReference type="GO" id="GO:0005524">
    <property type="term" value="F:ATP binding"/>
    <property type="evidence" value="ECO:0007669"/>
    <property type="project" value="UniProtKB-UniRule"/>
</dbReference>
<evidence type="ECO:0000256" key="2">
    <source>
        <dbReference type="ARBA" id="ARBA00012434"/>
    </source>
</evidence>
<evidence type="ECO:0000256" key="9">
    <source>
        <dbReference type="ARBA" id="ARBA00022860"/>
    </source>
</evidence>
<gene>
    <name evidence="16" type="ORF">SAPINGB_P003025</name>
</gene>
<feature type="compositionally biased region" description="Low complexity" evidence="14">
    <location>
        <begin position="338"/>
        <end position="351"/>
    </location>
</feature>
<dbReference type="InterPro" id="IPR017441">
    <property type="entry name" value="Protein_kinase_ATP_BS"/>
</dbReference>
<keyword evidence="6 12" id="KW-0547">Nucleotide-binding</keyword>
<dbReference type="CDD" id="cd05117">
    <property type="entry name" value="STKc_CAMK"/>
    <property type="match status" value="1"/>
</dbReference>
<evidence type="ECO:0000256" key="5">
    <source>
        <dbReference type="ARBA" id="ARBA00022679"/>
    </source>
</evidence>
<evidence type="ECO:0000259" key="15">
    <source>
        <dbReference type="PROSITE" id="PS50011"/>
    </source>
</evidence>
<dbReference type="Pfam" id="PF00069">
    <property type="entry name" value="Pkinase"/>
    <property type="match status" value="1"/>
</dbReference>
<evidence type="ECO:0000256" key="10">
    <source>
        <dbReference type="ARBA" id="ARBA00047307"/>
    </source>
</evidence>
<name>A0A5E8BR74_9ASCO</name>
<keyword evidence="8 12" id="KW-0067">ATP-binding</keyword>
<evidence type="ECO:0000256" key="12">
    <source>
        <dbReference type="PROSITE-ProRule" id="PRU10141"/>
    </source>
</evidence>
<dbReference type="RefSeq" id="XP_031853634.1">
    <property type="nucleotide sequence ID" value="XM_031997743.1"/>
</dbReference>
<evidence type="ECO:0000256" key="1">
    <source>
        <dbReference type="ARBA" id="ARBA00005354"/>
    </source>
</evidence>
<keyword evidence="9" id="KW-0112">Calmodulin-binding</keyword>
<evidence type="ECO:0000256" key="14">
    <source>
        <dbReference type="SAM" id="MobiDB-lite"/>
    </source>
</evidence>
<comment type="similarity">
    <text evidence="1">Belongs to the protein kinase superfamily. CAMK Ser/Thr protein kinase family. CaMK subfamily.</text>
</comment>
<feature type="region of interest" description="Disordered" evidence="14">
    <location>
        <begin position="374"/>
        <end position="394"/>
    </location>
</feature>
<evidence type="ECO:0000256" key="3">
    <source>
        <dbReference type="ARBA" id="ARBA00022527"/>
    </source>
</evidence>
<evidence type="ECO:0000256" key="4">
    <source>
        <dbReference type="ARBA" id="ARBA00022553"/>
    </source>
</evidence>
<comment type="catalytic activity">
    <reaction evidence="11">
        <text>L-seryl-[protein] + ATP = O-phospho-L-seryl-[protein] + ADP + H(+)</text>
        <dbReference type="Rhea" id="RHEA:17989"/>
        <dbReference type="Rhea" id="RHEA-COMP:9863"/>
        <dbReference type="Rhea" id="RHEA-COMP:11604"/>
        <dbReference type="ChEBI" id="CHEBI:15378"/>
        <dbReference type="ChEBI" id="CHEBI:29999"/>
        <dbReference type="ChEBI" id="CHEBI:30616"/>
        <dbReference type="ChEBI" id="CHEBI:83421"/>
        <dbReference type="ChEBI" id="CHEBI:456216"/>
        <dbReference type="EC" id="2.7.11.17"/>
    </reaction>
</comment>
<dbReference type="InterPro" id="IPR000719">
    <property type="entry name" value="Prot_kinase_dom"/>
</dbReference>
<dbReference type="InterPro" id="IPR011009">
    <property type="entry name" value="Kinase-like_dom_sf"/>
</dbReference>
<evidence type="ECO:0000313" key="16">
    <source>
        <dbReference type="EMBL" id="VVT51223.1"/>
    </source>
</evidence>
<dbReference type="GO" id="GO:0005516">
    <property type="term" value="F:calmodulin binding"/>
    <property type="evidence" value="ECO:0007669"/>
    <property type="project" value="UniProtKB-KW"/>
</dbReference>
<feature type="domain" description="Protein kinase" evidence="15">
    <location>
        <begin position="23"/>
        <end position="281"/>
    </location>
</feature>